<comment type="caution">
    <text evidence="7">The sequence shown here is derived from an EMBL/GenBank/DDBJ whole genome shotgun (WGS) entry which is preliminary data.</text>
</comment>
<keyword evidence="4 6" id="KW-1133">Transmembrane helix</keyword>
<feature type="transmembrane region" description="Helical" evidence="6">
    <location>
        <begin position="268"/>
        <end position="292"/>
    </location>
</feature>
<dbReference type="Proteomes" id="UP000253209">
    <property type="component" value="Unassembled WGS sequence"/>
</dbReference>
<dbReference type="AlphaFoldDB" id="A0A367GTG4"/>
<keyword evidence="5 6" id="KW-0472">Membrane</keyword>
<evidence type="ECO:0000256" key="3">
    <source>
        <dbReference type="ARBA" id="ARBA00022692"/>
    </source>
</evidence>
<name>A0A367GTG4_9SPHI</name>
<proteinExistence type="predicted"/>
<dbReference type="EMBL" id="QGDC01000001">
    <property type="protein sequence ID" value="RCH56702.1"/>
    <property type="molecule type" value="Genomic_DNA"/>
</dbReference>
<dbReference type="OrthoDB" id="1123508at2"/>
<dbReference type="GO" id="GO:0005886">
    <property type="term" value="C:plasma membrane"/>
    <property type="evidence" value="ECO:0007669"/>
    <property type="project" value="UniProtKB-SubCell"/>
</dbReference>
<evidence type="ECO:0000256" key="6">
    <source>
        <dbReference type="SAM" id="Phobius"/>
    </source>
</evidence>
<feature type="transmembrane region" description="Helical" evidence="6">
    <location>
        <begin position="165"/>
        <end position="187"/>
    </location>
</feature>
<protein>
    <submittedName>
        <fullName evidence="7">UPF0104 family protein</fullName>
    </submittedName>
</protein>
<dbReference type="PANTHER" id="PTHR40277:SF1">
    <property type="entry name" value="BLL5419 PROTEIN"/>
    <property type="match status" value="1"/>
</dbReference>
<sequence>MTNLEETPNLKKTSRQKIWDAAKLVLKITVTSALLYYVFSKVPISDVKDRLLKANYWWMTVALVCFFASTMVSSWRLLSFFRSIDLNLSRRFNFRLYLLGLFYNFLLPGGIGGDGYKIWLLNKRYKLPAKQVFWAILFDRLSGLWAIGFIICALIIFIPQIDVHLAIPGAIFIVGSIIYYFVAYKFFKEYTRFFFQAHAKAVLVQGMQVLTIIFVLFGQNFEGKFAPYLLSFLASALAAVVPITIGGAGARETIFTQLSGVFNMDVGLAVFLSISFYLISLLVALTGIYYVIRTSRLEAGLPGIEETDTENTAK</sequence>
<organism evidence="7 8">
    <name type="scientific">Mucilaginibacter hurinus</name>
    <dbReference type="NCBI Taxonomy" id="2201324"/>
    <lineage>
        <taxon>Bacteria</taxon>
        <taxon>Pseudomonadati</taxon>
        <taxon>Bacteroidota</taxon>
        <taxon>Sphingobacteriia</taxon>
        <taxon>Sphingobacteriales</taxon>
        <taxon>Sphingobacteriaceae</taxon>
        <taxon>Mucilaginibacter</taxon>
    </lineage>
</organism>
<dbReference type="PANTHER" id="PTHR40277">
    <property type="entry name" value="BLL5419 PROTEIN"/>
    <property type="match status" value="1"/>
</dbReference>
<feature type="transmembrane region" description="Helical" evidence="6">
    <location>
        <begin position="55"/>
        <end position="75"/>
    </location>
</feature>
<evidence type="ECO:0000256" key="5">
    <source>
        <dbReference type="ARBA" id="ARBA00023136"/>
    </source>
</evidence>
<keyword evidence="2" id="KW-1003">Cell membrane</keyword>
<feature type="transmembrane region" description="Helical" evidence="6">
    <location>
        <begin position="229"/>
        <end position="248"/>
    </location>
</feature>
<evidence type="ECO:0000256" key="4">
    <source>
        <dbReference type="ARBA" id="ARBA00022989"/>
    </source>
</evidence>
<dbReference type="NCBIfam" id="TIGR00374">
    <property type="entry name" value="flippase-like domain"/>
    <property type="match status" value="1"/>
</dbReference>
<feature type="transmembrane region" description="Helical" evidence="6">
    <location>
        <begin position="193"/>
        <end position="217"/>
    </location>
</feature>
<dbReference type="Pfam" id="PF03706">
    <property type="entry name" value="LPG_synthase_TM"/>
    <property type="match status" value="1"/>
</dbReference>
<keyword evidence="3 6" id="KW-0812">Transmembrane</keyword>
<accession>A0A367GTG4</accession>
<evidence type="ECO:0000256" key="2">
    <source>
        <dbReference type="ARBA" id="ARBA00022475"/>
    </source>
</evidence>
<dbReference type="InterPro" id="IPR022791">
    <property type="entry name" value="L-PG_synthase/AglD"/>
</dbReference>
<comment type="subcellular location">
    <subcellularLocation>
        <location evidence="1">Cell membrane</location>
        <topology evidence="1">Multi-pass membrane protein</topology>
    </subcellularLocation>
</comment>
<feature type="transmembrane region" description="Helical" evidence="6">
    <location>
        <begin position="96"/>
        <end position="113"/>
    </location>
</feature>
<evidence type="ECO:0000256" key="1">
    <source>
        <dbReference type="ARBA" id="ARBA00004651"/>
    </source>
</evidence>
<keyword evidence="8" id="KW-1185">Reference proteome</keyword>
<evidence type="ECO:0000313" key="8">
    <source>
        <dbReference type="Proteomes" id="UP000253209"/>
    </source>
</evidence>
<dbReference type="RefSeq" id="WP_114003599.1">
    <property type="nucleotide sequence ID" value="NZ_QGDC01000001.1"/>
</dbReference>
<evidence type="ECO:0000313" key="7">
    <source>
        <dbReference type="EMBL" id="RCH56702.1"/>
    </source>
</evidence>
<gene>
    <name evidence="7" type="ORF">DJ568_02265</name>
</gene>
<feature type="transmembrane region" description="Helical" evidence="6">
    <location>
        <begin position="133"/>
        <end position="158"/>
    </location>
</feature>
<reference evidence="7 8" key="1">
    <citation type="submission" date="2018-05" db="EMBL/GenBank/DDBJ databases">
        <title>Mucilaginibacter hurinus sp. nov., isolated from briquette warehouse soil.</title>
        <authorList>
            <person name="Choi L."/>
        </authorList>
    </citation>
    <scope>NUCLEOTIDE SEQUENCE [LARGE SCALE GENOMIC DNA]</scope>
    <source>
        <strain evidence="7 8">ZR32</strain>
    </source>
</reference>
<feature type="transmembrane region" description="Helical" evidence="6">
    <location>
        <begin position="21"/>
        <end position="39"/>
    </location>
</feature>